<accession>A0ACD3ASF9</accession>
<sequence length="477" mass="54401">MASLHRNHGPDTVTLSTIANLTTDDAIHKIDMEIAHLECQIRALRELRNSVLPISRVPTEILLEVFLRCHELDYGRSKSRLVLSWVSRHWRYLVLGHPALWSSIDIFQTDLLGPPSPIVDHLQQCFTRSRNTPLSIAYYGPRSHILSMCSFQIHRIRQLRINHQDTNDEYEPLSDAWQQPAPLLVSLDLIGINLEDISFGGAHPPLRSLLLESCRHFWDSPITSLSTITTLEINRPADRILLAVFIQRLQALPSLRCCRLHACLEFTPTVFDPPIRLPSLEYLSVIDLYRDSTSQFLHCLNTSGISLQVIDELVEASEEDFKGSFQWFKGYQSEFWQDIRYIYVKREIDARAIDSFVVTIGSNHSRQFTFGVDSLWDKFDFDPTIHASGYLQLENVQGMSFDSISVDGLISFGPLPRLGILELRNMEGDFLGWANSSSKGLFPSVTKLKVNGVLYSGFESFIDENKELNLQNLELKA</sequence>
<protein>
    <submittedName>
        <fullName evidence="1">Uncharacterized protein</fullName>
    </submittedName>
</protein>
<keyword evidence="2" id="KW-1185">Reference proteome</keyword>
<dbReference type="Proteomes" id="UP000308600">
    <property type="component" value="Unassembled WGS sequence"/>
</dbReference>
<gene>
    <name evidence="1" type="ORF">BDN72DRAFT_663036</name>
</gene>
<dbReference type="EMBL" id="ML208347">
    <property type="protein sequence ID" value="TFK68655.1"/>
    <property type="molecule type" value="Genomic_DNA"/>
</dbReference>
<name>A0ACD3ASF9_9AGAR</name>
<proteinExistence type="predicted"/>
<evidence type="ECO:0000313" key="2">
    <source>
        <dbReference type="Proteomes" id="UP000308600"/>
    </source>
</evidence>
<organism evidence="1 2">
    <name type="scientific">Pluteus cervinus</name>
    <dbReference type="NCBI Taxonomy" id="181527"/>
    <lineage>
        <taxon>Eukaryota</taxon>
        <taxon>Fungi</taxon>
        <taxon>Dikarya</taxon>
        <taxon>Basidiomycota</taxon>
        <taxon>Agaricomycotina</taxon>
        <taxon>Agaricomycetes</taxon>
        <taxon>Agaricomycetidae</taxon>
        <taxon>Agaricales</taxon>
        <taxon>Pluteineae</taxon>
        <taxon>Pluteaceae</taxon>
        <taxon>Pluteus</taxon>
    </lineage>
</organism>
<reference evidence="1 2" key="1">
    <citation type="journal article" date="2019" name="Nat. Ecol. Evol.">
        <title>Megaphylogeny resolves global patterns of mushroom evolution.</title>
        <authorList>
            <person name="Varga T."/>
            <person name="Krizsan K."/>
            <person name="Foldi C."/>
            <person name="Dima B."/>
            <person name="Sanchez-Garcia M."/>
            <person name="Sanchez-Ramirez S."/>
            <person name="Szollosi G.J."/>
            <person name="Szarkandi J.G."/>
            <person name="Papp V."/>
            <person name="Albert L."/>
            <person name="Andreopoulos W."/>
            <person name="Angelini C."/>
            <person name="Antonin V."/>
            <person name="Barry K.W."/>
            <person name="Bougher N.L."/>
            <person name="Buchanan P."/>
            <person name="Buyck B."/>
            <person name="Bense V."/>
            <person name="Catcheside P."/>
            <person name="Chovatia M."/>
            <person name="Cooper J."/>
            <person name="Damon W."/>
            <person name="Desjardin D."/>
            <person name="Finy P."/>
            <person name="Geml J."/>
            <person name="Haridas S."/>
            <person name="Hughes K."/>
            <person name="Justo A."/>
            <person name="Karasinski D."/>
            <person name="Kautmanova I."/>
            <person name="Kiss B."/>
            <person name="Kocsube S."/>
            <person name="Kotiranta H."/>
            <person name="LaButti K.M."/>
            <person name="Lechner B.E."/>
            <person name="Liimatainen K."/>
            <person name="Lipzen A."/>
            <person name="Lukacs Z."/>
            <person name="Mihaltcheva S."/>
            <person name="Morgado L.N."/>
            <person name="Niskanen T."/>
            <person name="Noordeloos M.E."/>
            <person name="Ohm R.A."/>
            <person name="Ortiz-Santana B."/>
            <person name="Ovrebo C."/>
            <person name="Racz N."/>
            <person name="Riley R."/>
            <person name="Savchenko A."/>
            <person name="Shiryaev A."/>
            <person name="Soop K."/>
            <person name="Spirin V."/>
            <person name="Szebenyi C."/>
            <person name="Tomsovsky M."/>
            <person name="Tulloss R.E."/>
            <person name="Uehling J."/>
            <person name="Grigoriev I.V."/>
            <person name="Vagvolgyi C."/>
            <person name="Papp T."/>
            <person name="Martin F.M."/>
            <person name="Miettinen O."/>
            <person name="Hibbett D.S."/>
            <person name="Nagy L.G."/>
        </authorList>
    </citation>
    <scope>NUCLEOTIDE SEQUENCE [LARGE SCALE GENOMIC DNA]</scope>
    <source>
        <strain evidence="1 2">NL-1719</strain>
    </source>
</reference>
<evidence type="ECO:0000313" key="1">
    <source>
        <dbReference type="EMBL" id="TFK68655.1"/>
    </source>
</evidence>